<dbReference type="EMBL" id="AP024233">
    <property type="protein sequence ID" value="BCO08381.1"/>
    <property type="molecule type" value="Genomic_DNA"/>
</dbReference>
<dbReference type="CDD" id="cd03116">
    <property type="entry name" value="MobB"/>
    <property type="match status" value="1"/>
</dbReference>
<reference evidence="2" key="1">
    <citation type="submission" date="2020-12" db="EMBL/GenBank/DDBJ databases">
        <title>Desulfobium dissulfuricans gen. nov., sp. nov., a novel mesophilic, sulfate-reducing bacterium isolated from a deep-sea hydrothermal vent.</title>
        <authorList>
            <person name="Hashimoto Y."/>
            <person name="Tame A."/>
            <person name="Sawayama S."/>
            <person name="Miyazaki J."/>
            <person name="Takai K."/>
            <person name="Nakagawa S."/>
        </authorList>
    </citation>
    <scope>NUCLEOTIDE SEQUENCE</scope>
    <source>
        <strain evidence="2">GF1</strain>
    </source>
</reference>
<dbReference type="Proteomes" id="UP001063350">
    <property type="component" value="Chromosome"/>
</dbReference>
<dbReference type="KEGG" id="ddu:GF1_07570"/>
<dbReference type="GO" id="GO:0005525">
    <property type="term" value="F:GTP binding"/>
    <property type="evidence" value="ECO:0007669"/>
    <property type="project" value="InterPro"/>
</dbReference>
<dbReference type="InterPro" id="IPR052539">
    <property type="entry name" value="MGD_biosynthesis_adapter"/>
</dbReference>
<evidence type="ECO:0000259" key="1">
    <source>
        <dbReference type="Pfam" id="PF03205"/>
    </source>
</evidence>
<dbReference type="RefSeq" id="WP_267928281.1">
    <property type="nucleotide sequence ID" value="NZ_AP024233.1"/>
</dbReference>
<sequence>MPPIVTFIGWHDSGKTTLASQVVAHLKERGYRIAVIKHTKETGIVFDQPGTDTYTYLQAGADSITLIAPDQMVMRTENPGMDLTTLAFRFFPDVDMVIGEGFKHERQVAKIEVARGEGELLRNQVNGVIAIATDRPVTGDYIFRLDESREIAEFIEKRFLQDRDKNQEKVTLLVNGSRVVLKDFVQESLAATVAGFVSTLKATDKMGEIELRIKLD</sequence>
<dbReference type="Pfam" id="PF03205">
    <property type="entry name" value="MobB"/>
    <property type="match status" value="1"/>
</dbReference>
<proteinExistence type="predicted"/>
<organism evidence="2 3">
    <name type="scientific">Desulfolithobacter dissulfuricans</name>
    <dbReference type="NCBI Taxonomy" id="2795293"/>
    <lineage>
        <taxon>Bacteria</taxon>
        <taxon>Pseudomonadati</taxon>
        <taxon>Thermodesulfobacteriota</taxon>
        <taxon>Desulfobulbia</taxon>
        <taxon>Desulfobulbales</taxon>
        <taxon>Desulfobulbaceae</taxon>
        <taxon>Desulfolithobacter</taxon>
    </lineage>
</organism>
<dbReference type="AlphaFoldDB" id="A0A915XKK2"/>
<dbReference type="InterPro" id="IPR004435">
    <property type="entry name" value="MobB_dom"/>
</dbReference>
<protein>
    <recommendedName>
        <fullName evidence="1">Molybdopterin-guanine dinucleotide biosynthesis protein B (MobB) domain-containing protein</fullName>
    </recommendedName>
</protein>
<accession>A0A915XKK2</accession>
<feature type="domain" description="Molybdopterin-guanine dinucleotide biosynthesis protein B (MobB)" evidence="1">
    <location>
        <begin position="4"/>
        <end position="134"/>
    </location>
</feature>
<dbReference type="Gene3D" id="3.40.50.300">
    <property type="entry name" value="P-loop containing nucleotide triphosphate hydrolases"/>
    <property type="match status" value="1"/>
</dbReference>
<dbReference type="PANTHER" id="PTHR40072">
    <property type="entry name" value="MOLYBDOPTERIN-GUANINE DINUCLEOTIDE BIOSYNTHESIS ADAPTER PROTEIN-RELATED"/>
    <property type="match status" value="1"/>
</dbReference>
<dbReference type="GO" id="GO:0006777">
    <property type="term" value="P:Mo-molybdopterin cofactor biosynthetic process"/>
    <property type="evidence" value="ECO:0007669"/>
    <property type="project" value="InterPro"/>
</dbReference>
<name>A0A915XKK2_9BACT</name>
<dbReference type="InterPro" id="IPR027417">
    <property type="entry name" value="P-loop_NTPase"/>
</dbReference>
<dbReference type="SUPFAM" id="SSF52540">
    <property type="entry name" value="P-loop containing nucleoside triphosphate hydrolases"/>
    <property type="match status" value="1"/>
</dbReference>
<dbReference type="PANTHER" id="PTHR40072:SF1">
    <property type="entry name" value="MOLYBDOPTERIN-GUANINE DINUCLEOTIDE BIOSYNTHESIS ADAPTER PROTEIN"/>
    <property type="match status" value="1"/>
</dbReference>
<evidence type="ECO:0000313" key="2">
    <source>
        <dbReference type="EMBL" id="BCO08381.1"/>
    </source>
</evidence>
<evidence type="ECO:0000313" key="3">
    <source>
        <dbReference type="Proteomes" id="UP001063350"/>
    </source>
</evidence>
<dbReference type="NCBIfam" id="TIGR00176">
    <property type="entry name" value="mobB"/>
    <property type="match status" value="1"/>
</dbReference>
<keyword evidence="3" id="KW-1185">Reference proteome</keyword>
<gene>
    <name evidence="2" type="ORF">GF1_07570</name>
</gene>